<protein>
    <submittedName>
        <fullName evidence="7">Uncharacterized protein</fullName>
    </submittedName>
</protein>
<gene>
    <name evidence="7" type="ORF">S7711_06061</name>
</gene>
<dbReference type="EMBL" id="KL648259">
    <property type="protein sequence ID" value="KEY71599.1"/>
    <property type="molecule type" value="Genomic_DNA"/>
</dbReference>
<evidence type="ECO:0000256" key="5">
    <source>
        <dbReference type="ARBA" id="ARBA00023002"/>
    </source>
</evidence>
<dbReference type="GO" id="GO:0016491">
    <property type="term" value="F:oxidoreductase activity"/>
    <property type="evidence" value="ECO:0007669"/>
    <property type="project" value="UniProtKB-KW"/>
</dbReference>
<reference evidence="7 8" key="1">
    <citation type="journal article" date="2014" name="BMC Genomics">
        <title>Comparative genome sequencing reveals chemotype-specific gene clusters in the toxigenic black mold Stachybotrys.</title>
        <authorList>
            <person name="Semeiks J."/>
            <person name="Borek D."/>
            <person name="Otwinowski Z."/>
            <person name="Grishin N.V."/>
        </authorList>
    </citation>
    <scope>NUCLEOTIDE SEQUENCE [LARGE SCALE GENOMIC DNA]</scope>
    <source>
        <strain evidence="8">CBS 109288 / IBT 7711</strain>
    </source>
</reference>
<name>A0A084B220_STACB</name>
<proteinExistence type="inferred from homology"/>
<comment type="cofactor">
    <cofactor evidence="1">
        <name>heme</name>
        <dbReference type="ChEBI" id="CHEBI:30413"/>
    </cofactor>
</comment>
<dbReference type="GO" id="GO:0046872">
    <property type="term" value="F:metal ion binding"/>
    <property type="evidence" value="ECO:0007669"/>
    <property type="project" value="UniProtKB-KW"/>
</dbReference>
<keyword evidence="8" id="KW-1185">Reference proteome</keyword>
<evidence type="ECO:0000256" key="4">
    <source>
        <dbReference type="ARBA" id="ARBA00022723"/>
    </source>
</evidence>
<keyword evidence="4" id="KW-0479">Metal-binding</keyword>
<accession>A0A084B220</accession>
<evidence type="ECO:0000256" key="3">
    <source>
        <dbReference type="ARBA" id="ARBA00022617"/>
    </source>
</evidence>
<keyword evidence="6" id="KW-0408">Iron</keyword>
<evidence type="ECO:0000313" key="7">
    <source>
        <dbReference type="EMBL" id="KEY71599.1"/>
    </source>
</evidence>
<dbReference type="HOGENOM" id="CLU_2086353_0_0_1"/>
<dbReference type="Proteomes" id="UP000028045">
    <property type="component" value="Unassembled WGS sequence"/>
</dbReference>
<dbReference type="PANTHER" id="PTHR46206:SF7">
    <property type="entry name" value="P450, PUTATIVE (EUROFUNG)-RELATED"/>
    <property type="match status" value="1"/>
</dbReference>
<sequence>MVPGGPMSRDSIFYEDAGRFDGLHFYRPNGEDDAAPGNTQQDYTAIEPGNLSWGNGRLLLEYDVSLPNGQAERPSNVKYDTEVHPDFGQKIVLRKRRDA</sequence>
<dbReference type="PANTHER" id="PTHR46206">
    <property type="entry name" value="CYTOCHROME P450"/>
    <property type="match status" value="1"/>
</dbReference>
<evidence type="ECO:0000313" key="8">
    <source>
        <dbReference type="Proteomes" id="UP000028045"/>
    </source>
</evidence>
<dbReference type="AlphaFoldDB" id="A0A084B220"/>
<keyword evidence="5" id="KW-0560">Oxidoreductase</keyword>
<evidence type="ECO:0000256" key="2">
    <source>
        <dbReference type="ARBA" id="ARBA00010617"/>
    </source>
</evidence>
<comment type="similarity">
    <text evidence="2">Belongs to the cytochrome P450 family.</text>
</comment>
<keyword evidence="3" id="KW-0349">Heme</keyword>
<evidence type="ECO:0000256" key="6">
    <source>
        <dbReference type="ARBA" id="ARBA00023004"/>
    </source>
</evidence>
<dbReference type="OrthoDB" id="1844152at2759"/>
<evidence type="ECO:0000256" key="1">
    <source>
        <dbReference type="ARBA" id="ARBA00001971"/>
    </source>
</evidence>
<organism evidence="7 8">
    <name type="scientific">Stachybotrys chartarum (strain CBS 109288 / IBT 7711)</name>
    <name type="common">Toxic black mold</name>
    <name type="synonym">Stilbospora chartarum</name>
    <dbReference type="NCBI Taxonomy" id="1280523"/>
    <lineage>
        <taxon>Eukaryota</taxon>
        <taxon>Fungi</taxon>
        <taxon>Dikarya</taxon>
        <taxon>Ascomycota</taxon>
        <taxon>Pezizomycotina</taxon>
        <taxon>Sordariomycetes</taxon>
        <taxon>Hypocreomycetidae</taxon>
        <taxon>Hypocreales</taxon>
        <taxon>Stachybotryaceae</taxon>
        <taxon>Stachybotrys</taxon>
    </lineage>
</organism>